<evidence type="ECO:0000256" key="2">
    <source>
        <dbReference type="SAM" id="Phobius"/>
    </source>
</evidence>
<feature type="transmembrane region" description="Helical" evidence="2">
    <location>
        <begin position="82"/>
        <end position="105"/>
    </location>
</feature>
<keyword evidence="2" id="KW-0812">Transmembrane</keyword>
<dbReference type="Proteomes" id="UP000092093">
    <property type="component" value="Unassembled WGS sequence"/>
</dbReference>
<dbReference type="EMBL" id="LJOW01000738">
    <property type="protein sequence ID" value="OBQ32723.1"/>
    <property type="molecule type" value="Genomic_DNA"/>
</dbReference>
<accession>A0A1B7W6N1</accession>
<keyword evidence="2" id="KW-1133">Transmembrane helix</keyword>
<protein>
    <submittedName>
        <fullName evidence="3">Uncharacterized protein</fullName>
    </submittedName>
</protein>
<keyword evidence="2" id="KW-0472">Membrane</keyword>
<evidence type="ECO:0000313" key="3">
    <source>
        <dbReference type="EMBL" id="OBQ32723.1"/>
    </source>
</evidence>
<reference evidence="3 4" key="1">
    <citation type="submission" date="2015-09" db="EMBL/GenBank/DDBJ databases">
        <title>Aphanizomenon flos-aquae WA102.</title>
        <authorList>
            <person name="Driscoll C."/>
        </authorList>
    </citation>
    <scope>NUCLEOTIDE SEQUENCE [LARGE SCALE GENOMIC DNA]</scope>
    <source>
        <strain evidence="3">WA102</strain>
    </source>
</reference>
<sequence>PLPHLLSGLGTRDKRSSGGGAGQNLGWNTSVLRQQGSGTVTLLLYFCHGAFAVADLGLQFLDGIVKPHVHVCKSFFSSFYQCVYLFICVLVILLCGESVTLIMLLDSVTLIVLI</sequence>
<evidence type="ECO:0000256" key="1">
    <source>
        <dbReference type="SAM" id="MobiDB-lite"/>
    </source>
</evidence>
<dbReference type="AlphaFoldDB" id="A0A1B7W6N1"/>
<comment type="caution">
    <text evidence="3">The sequence shown here is derived from an EMBL/GenBank/DDBJ whole genome shotgun (WGS) entry which is preliminary data.</text>
</comment>
<evidence type="ECO:0000313" key="4">
    <source>
        <dbReference type="Proteomes" id="UP000092093"/>
    </source>
</evidence>
<proteinExistence type="predicted"/>
<name>A0A1B7W6N1_APHFL</name>
<organism evidence="3 4">
    <name type="scientific">Aphanizomenon flos-aquae WA102</name>
    <dbReference type="NCBI Taxonomy" id="1710896"/>
    <lineage>
        <taxon>Bacteria</taxon>
        <taxon>Bacillati</taxon>
        <taxon>Cyanobacteriota</taxon>
        <taxon>Cyanophyceae</taxon>
        <taxon>Nostocales</taxon>
        <taxon>Aphanizomenonaceae</taxon>
        <taxon>Aphanizomenon</taxon>
    </lineage>
</organism>
<gene>
    <name evidence="3" type="ORF">AN484_27715</name>
</gene>
<feature type="transmembrane region" description="Helical" evidence="2">
    <location>
        <begin position="42"/>
        <end position="61"/>
    </location>
</feature>
<feature type="region of interest" description="Disordered" evidence="1">
    <location>
        <begin position="1"/>
        <end position="22"/>
    </location>
</feature>
<feature type="non-terminal residue" evidence="3">
    <location>
        <position position="1"/>
    </location>
</feature>